<name>A0A4D9D0P8_9STRA</name>
<comment type="caution">
    <text evidence="8">The sequence shown here is derived from an EMBL/GenBank/DDBJ whole genome shotgun (WGS) entry which is preliminary data.</text>
</comment>
<dbReference type="Proteomes" id="UP000355283">
    <property type="component" value="Unassembled WGS sequence"/>
</dbReference>
<dbReference type="PANTHER" id="PTHR11923:SF51">
    <property type="entry name" value="LYSOSOME MEMBRANE PROTEIN 2"/>
    <property type="match status" value="1"/>
</dbReference>
<dbReference type="OrthoDB" id="195015at2759"/>
<dbReference type="EMBL" id="SDOX01000069">
    <property type="protein sequence ID" value="TFJ83135.1"/>
    <property type="molecule type" value="Genomic_DNA"/>
</dbReference>
<evidence type="ECO:0000256" key="1">
    <source>
        <dbReference type="ARBA" id="ARBA00004370"/>
    </source>
</evidence>
<evidence type="ECO:0000256" key="3">
    <source>
        <dbReference type="ARBA" id="ARBA00022692"/>
    </source>
</evidence>
<evidence type="ECO:0000256" key="7">
    <source>
        <dbReference type="SAM" id="Phobius"/>
    </source>
</evidence>
<keyword evidence="5 7" id="KW-0472">Membrane</keyword>
<dbReference type="GO" id="GO:0016020">
    <property type="term" value="C:membrane"/>
    <property type="evidence" value="ECO:0007669"/>
    <property type="project" value="UniProtKB-SubCell"/>
</dbReference>
<reference evidence="8 9" key="1">
    <citation type="submission" date="2019-01" db="EMBL/GenBank/DDBJ databases">
        <title>Nuclear Genome Assembly of the Microalgal Biofuel strain Nannochloropsis salina CCMP1776.</title>
        <authorList>
            <person name="Hovde B."/>
        </authorList>
    </citation>
    <scope>NUCLEOTIDE SEQUENCE [LARGE SCALE GENOMIC DNA]</scope>
    <source>
        <strain evidence="8 9">CCMP1776</strain>
    </source>
</reference>
<keyword evidence="3 7" id="KW-0812">Transmembrane</keyword>
<dbReference type="GO" id="GO:0005737">
    <property type="term" value="C:cytoplasm"/>
    <property type="evidence" value="ECO:0007669"/>
    <property type="project" value="TreeGrafter"/>
</dbReference>
<dbReference type="AlphaFoldDB" id="A0A4D9D0P8"/>
<dbReference type="Pfam" id="PF01130">
    <property type="entry name" value="CD36"/>
    <property type="match status" value="2"/>
</dbReference>
<dbReference type="InterPro" id="IPR002159">
    <property type="entry name" value="CD36_fam"/>
</dbReference>
<comment type="subcellular location">
    <subcellularLocation>
        <location evidence="1">Membrane</location>
    </subcellularLocation>
</comment>
<dbReference type="PRINTS" id="PR01609">
    <property type="entry name" value="CD36FAMILY"/>
</dbReference>
<organism evidence="8 9">
    <name type="scientific">Nannochloropsis salina CCMP1776</name>
    <dbReference type="NCBI Taxonomy" id="1027361"/>
    <lineage>
        <taxon>Eukaryota</taxon>
        <taxon>Sar</taxon>
        <taxon>Stramenopiles</taxon>
        <taxon>Ochrophyta</taxon>
        <taxon>Eustigmatophyceae</taxon>
        <taxon>Eustigmatales</taxon>
        <taxon>Monodopsidaceae</taxon>
        <taxon>Microchloropsis</taxon>
        <taxon>Microchloropsis salina</taxon>
    </lineage>
</organism>
<keyword evidence="4 7" id="KW-1133">Transmembrane helix</keyword>
<dbReference type="PANTHER" id="PTHR11923">
    <property type="entry name" value="SCAVENGER RECEPTOR CLASS B TYPE-1 SR-B1"/>
    <property type="match status" value="1"/>
</dbReference>
<evidence type="ECO:0000313" key="8">
    <source>
        <dbReference type="EMBL" id="TFJ83135.1"/>
    </source>
</evidence>
<accession>A0A4D9D0P8</accession>
<evidence type="ECO:0000256" key="6">
    <source>
        <dbReference type="ARBA" id="ARBA00023180"/>
    </source>
</evidence>
<evidence type="ECO:0000256" key="5">
    <source>
        <dbReference type="ARBA" id="ARBA00023136"/>
    </source>
</evidence>
<evidence type="ECO:0000313" key="9">
    <source>
        <dbReference type="Proteomes" id="UP000355283"/>
    </source>
</evidence>
<feature type="transmembrane region" description="Helical" evidence="7">
    <location>
        <begin position="970"/>
        <end position="993"/>
    </location>
</feature>
<sequence length="1015" mass="111082">MSYSSSMTSSAAYPPTPISYPAAAMAGTAPLRDRSESRFSATTTPPPSRRVTVLRWTRNIGLLLLAIGLVALGSAIVSHTYLPEWRDKRALESLVVDSPDHPNYAAWVNHASPSSAGRGQGDSPTYQRFYFFHLVNSKGFLQGKKPFYLEKGPYTFRQTKKKVDVNFSEKGTLVSYVTLVQNKYSPEQSGKDVALSDTVTMLNLAYATAVATFGSESNLLRYGSRRALMEIERAWESTFLPTLKERAVAATAVKTLALIDEALTKLNYQEDGTAIRWGGGCASAGMVQQCGFEKAAFLMAMIGKERKEDAELYHMCLDTGLGSEPGQAIPLETVKALWDTSDRLSIFNVETVNSTVRFGISYWLNADANMRDTLLARFRLNTYQYTMLTTYLRRIYDSPLLETFIIKNFLSGLPPGEVGLATAEIADWSSLTWRQWAVGDVLQTFSGAVLPESVLPETPPELSFYMAAVGQPVWTPVGIVVGENEVPPPISPARWSLKQTKCMRDLILRETDADFFAETVLGLPPSPTQTSRKTFLDVESAMARSPEASKAALEQCLVSQGAWSVMLGYFDYLGRTFAGPHLREHVVEANGGLIVTRSVQSWLEGRPEPILSSSLPPNDPRIWFGIMTDDEKMEAPGKCVQVSDIENMYSACSPVTAPTDPTTLLYYKKVANTYHTGKKHPDRLGAMAKYKGDEVAWGIWPQGKIPILGGAATGQGSVVQYGYSEGEQFPPLNRILRATEAYVGPGLVAGLENTFNSLAATENATTTTAMAAMAEETVESPTDMLVFMSNFVLPVRFQYRGPRGPIQGLTGLHRFGLSPLNFSPRRRDAALYSMDGPQAREGLLNMTDIKGAPFFLSPPHYLGCPKLQSLECLSAVATIPQGESEAAVGSHLDIEPYTGRTLSASVSLQVSSSTMGAARAYDVFHTETYAAEVVPLLWMTHQAEVGPEDAALFQELVNAPLDFVTKVQRLTLLVGILTAGVGLFLALLGFFCLCRKSGRESKTESDARRARGHFI</sequence>
<protein>
    <recommendedName>
        <fullName evidence="10">CD36 family protein</fullName>
    </recommendedName>
</protein>
<feature type="transmembrane region" description="Helical" evidence="7">
    <location>
        <begin position="60"/>
        <end position="82"/>
    </location>
</feature>
<evidence type="ECO:0008006" key="10">
    <source>
        <dbReference type="Google" id="ProtNLM"/>
    </source>
</evidence>
<keyword evidence="9" id="KW-1185">Reference proteome</keyword>
<keyword evidence="6" id="KW-0325">Glycoprotein</keyword>
<dbReference type="GO" id="GO:0005044">
    <property type="term" value="F:scavenger receptor activity"/>
    <property type="evidence" value="ECO:0007669"/>
    <property type="project" value="TreeGrafter"/>
</dbReference>
<evidence type="ECO:0000256" key="2">
    <source>
        <dbReference type="ARBA" id="ARBA00010532"/>
    </source>
</evidence>
<gene>
    <name evidence="8" type="ORF">NSK_005555</name>
</gene>
<comment type="similarity">
    <text evidence="2">Belongs to the CD36 family.</text>
</comment>
<evidence type="ECO:0000256" key="4">
    <source>
        <dbReference type="ARBA" id="ARBA00022989"/>
    </source>
</evidence>
<proteinExistence type="inferred from homology"/>